<dbReference type="AlphaFoldDB" id="A0A2N9BMB7"/>
<dbReference type="EMBL" id="LT963352">
    <property type="protein sequence ID" value="SOR76525.1"/>
    <property type="molecule type" value="Genomic_DNA"/>
</dbReference>
<gene>
    <name evidence="1" type="ORF">SCNRRL3882_0009</name>
    <name evidence="2" type="ORF">SCNRRL3882_7946</name>
</gene>
<dbReference type="Proteomes" id="UP000235464">
    <property type="component" value="Chromosome I"/>
</dbReference>
<protein>
    <submittedName>
        <fullName evidence="2">Uncharacterized protein</fullName>
    </submittedName>
</protein>
<dbReference type="OrthoDB" id="4155793at2"/>
<evidence type="ECO:0000313" key="3">
    <source>
        <dbReference type="Proteomes" id="UP000235464"/>
    </source>
</evidence>
<organism evidence="2 3">
    <name type="scientific">Streptomyces chartreusis NRRL 3882</name>
    <dbReference type="NCBI Taxonomy" id="1079985"/>
    <lineage>
        <taxon>Bacteria</taxon>
        <taxon>Bacillati</taxon>
        <taxon>Actinomycetota</taxon>
        <taxon>Actinomycetes</taxon>
        <taxon>Kitasatosporales</taxon>
        <taxon>Streptomycetaceae</taxon>
        <taxon>Streptomyces</taxon>
    </lineage>
</organism>
<sequence length="227" mass="25803">MNDERMASCITSVFFTVRVDGAWRRTHADPADHHDPAALARHHLRQQATRLLCQYSVLDLGAAQDAANTALMRWSHPIPGLEVAGSVQLTATARDRDLAAEHARRQQTLDLEDALQMRRLAHLQRVLADPDLRRVWWIAEFPDRLSELKELTDALEGLPLPHDPAQDDLRGDIRHFTDRFITALHTPQQREIFLQALTQTLHALGHHDLKDTAARWQQRDDPGSTPT</sequence>
<reference evidence="2" key="1">
    <citation type="submission" date="2017-11" db="EMBL/GenBank/DDBJ databases">
        <authorList>
            <person name="Han C.G."/>
        </authorList>
    </citation>
    <scope>NUCLEOTIDE SEQUENCE [LARGE SCALE GENOMIC DNA]</scope>
    <source>
        <strain evidence="2">NRRL3882</strain>
    </source>
</reference>
<keyword evidence="3" id="KW-1185">Reference proteome</keyword>
<dbReference type="EMBL" id="LT963352">
    <property type="protein sequence ID" value="SOR84501.1"/>
    <property type="molecule type" value="Genomic_DNA"/>
</dbReference>
<evidence type="ECO:0000313" key="2">
    <source>
        <dbReference type="EMBL" id="SOR84501.1"/>
    </source>
</evidence>
<proteinExistence type="predicted"/>
<evidence type="ECO:0000313" key="1">
    <source>
        <dbReference type="EMBL" id="SOR76525.1"/>
    </source>
</evidence>
<accession>A0A2N9BMB7</accession>
<reference evidence="3" key="2">
    <citation type="submission" date="2017-11" db="EMBL/GenBank/DDBJ databases">
        <authorList>
            <person name="Wibberg D."/>
        </authorList>
    </citation>
    <scope>NUCLEOTIDE SEQUENCE [LARGE SCALE GENOMIC DNA]</scope>
</reference>
<name>A0A2N9BMB7_STRCX</name>